<sequence>MCVLCGGKECTGGVYRVFGGWLGEEEGGDDGGWWRMMVKAEQIEWCRMPEPMEKTHLQGEKLQTATRTRVTINPYILYIFSPSTFHGRPPLHPHQLKPPQPPTTNQPTKHPSIHQSIHPSNHPAQVCTSAPMVDHGDLCPFFLCHPRIPLSPSPLPSSYHQCIFYSK</sequence>
<accession>A0A4V3SI23</accession>
<name>A0A4V3SI23_9PEZI</name>
<evidence type="ECO:0000313" key="2">
    <source>
        <dbReference type="EMBL" id="TGZ78444.1"/>
    </source>
</evidence>
<reference evidence="2 3" key="1">
    <citation type="submission" date="2019-04" db="EMBL/GenBank/DDBJ databases">
        <title>Comparative genomics and transcriptomics to analyze fruiting body development in filamentous ascomycetes.</title>
        <authorList>
            <consortium name="DOE Joint Genome Institute"/>
            <person name="Lutkenhaus R."/>
            <person name="Traeger S."/>
            <person name="Breuer J."/>
            <person name="Kuo A."/>
            <person name="Lipzen A."/>
            <person name="Pangilinan J."/>
            <person name="Dilworth D."/>
            <person name="Sandor L."/>
            <person name="Poggeler S."/>
            <person name="Barry K."/>
            <person name="Grigoriev I.V."/>
            <person name="Nowrousian M."/>
        </authorList>
    </citation>
    <scope>NUCLEOTIDE SEQUENCE [LARGE SCALE GENOMIC DNA]</scope>
    <source>
        <strain evidence="2 3">CBS 389.68</strain>
    </source>
</reference>
<feature type="region of interest" description="Disordered" evidence="1">
    <location>
        <begin position="89"/>
        <end position="121"/>
    </location>
</feature>
<dbReference type="AlphaFoldDB" id="A0A4V3SI23"/>
<protein>
    <submittedName>
        <fullName evidence="2">Uncharacterized protein</fullName>
    </submittedName>
</protein>
<proteinExistence type="predicted"/>
<gene>
    <name evidence="2" type="ORF">EX30DRAFT_156977</name>
</gene>
<organism evidence="2 3">
    <name type="scientific">Ascodesmis nigricans</name>
    <dbReference type="NCBI Taxonomy" id="341454"/>
    <lineage>
        <taxon>Eukaryota</taxon>
        <taxon>Fungi</taxon>
        <taxon>Dikarya</taxon>
        <taxon>Ascomycota</taxon>
        <taxon>Pezizomycotina</taxon>
        <taxon>Pezizomycetes</taxon>
        <taxon>Pezizales</taxon>
        <taxon>Ascodesmidaceae</taxon>
        <taxon>Ascodesmis</taxon>
    </lineage>
</organism>
<dbReference type="EMBL" id="ML220141">
    <property type="protein sequence ID" value="TGZ78444.1"/>
    <property type="molecule type" value="Genomic_DNA"/>
</dbReference>
<keyword evidence="3" id="KW-1185">Reference proteome</keyword>
<evidence type="ECO:0000313" key="3">
    <source>
        <dbReference type="Proteomes" id="UP000298138"/>
    </source>
</evidence>
<dbReference type="Proteomes" id="UP000298138">
    <property type="component" value="Unassembled WGS sequence"/>
</dbReference>
<dbReference type="InParanoid" id="A0A4V3SI23"/>
<evidence type="ECO:0000256" key="1">
    <source>
        <dbReference type="SAM" id="MobiDB-lite"/>
    </source>
</evidence>